<sequence length="323" mass="35607">MPKLKPHKVRGPTTAAIAFNPQCIPSPPSINSPPPLEESYSYQSSDYTTATVAFDPEYPSPPSINSPPPLEESYSSQFSDHSSYSGFSTPPYCPPPLAPATLPTPGDTSPTLVPQRTTFIPRHPELLVRPRLLIPTFDGRQSQRMFIYQSPSDHSASSASPPAYITDYHPPASAPSFVPLAHPMPRAVSQPRSPLLDYPGDEEGCDEVESSRACAYPTIQPPQMPKYIQQHYAHAQQAAEEYSPPPGMCAASYVSPEQPPALLSPLELSEHTPLRTFGIAFDTRVSLKLHYNYYPDYDAPPGSYPFSTHQVPRTYHTEAYYTT</sequence>
<dbReference type="EMBL" id="JACAZH010000008">
    <property type="protein sequence ID" value="KAF7361466.1"/>
    <property type="molecule type" value="Genomic_DNA"/>
</dbReference>
<proteinExistence type="predicted"/>
<organism evidence="2 3">
    <name type="scientific">Mycena sanguinolenta</name>
    <dbReference type="NCBI Taxonomy" id="230812"/>
    <lineage>
        <taxon>Eukaryota</taxon>
        <taxon>Fungi</taxon>
        <taxon>Dikarya</taxon>
        <taxon>Basidiomycota</taxon>
        <taxon>Agaricomycotina</taxon>
        <taxon>Agaricomycetes</taxon>
        <taxon>Agaricomycetidae</taxon>
        <taxon>Agaricales</taxon>
        <taxon>Marasmiineae</taxon>
        <taxon>Mycenaceae</taxon>
        <taxon>Mycena</taxon>
    </lineage>
</organism>
<reference evidence="2" key="1">
    <citation type="submission" date="2020-05" db="EMBL/GenBank/DDBJ databases">
        <title>Mycena genomes resolve the evolution of fungal bioluminescence.</title>
        <authorList>
            <person name="Tsai I.J."/>
        </authorList>
    </citation>
    <scope>NUCLEOTIDE SEQUENCE</scope>
    <source>
        <strain evidence="2">160909Yilan</strain>
    </source>
</reference>
<dbReference type="Proteomes" id="UP000623467">
    <property type="component" value="Unassembled WGS sequence"/>
</dbReference>
<feature type="compositionally biased region" description="Polar residues" evidence="1">
    <location>
        <begin position="40"/>
        <end position="51"/>
    </location>
</feature>
<dbReference type="AlphaFoldDB" id="A0A8H7D798"/>
<evidence type="ECO:0000256" key="1">
    <source>
        <dbReference type="SAM" id="MobiDB-lite"/>
    </source>
</evidence>
<feature type="compositionally biased region" description="Pro residues" evidence="1">
    <location>
        <begin position="58"/>
        <end position="70"/>
    </location>
</feature>
<keyword evidence="3" id="KW-1185">Reference proteome</keyword>
<accession>A0A8H7D798</accession>
<feature type="region of interest" description="Disordered" evidence="1">
    <location>
        <begin position="95"/>
        <end position="114"/>
    </location>
</feature>
<feature type="region of interest" description="Disordered" evidence="1">
    <location>
        <begin position="18"/>
        <end position="90"/>
    </location>
</feature>
<feature type="compositionally biased region" description="Pro residues" evidence="1">
    <location>
        <begin position="24"/>
        <end position="36"/>
    </location>
</feature>
<feature type="compositionally biased region" description="Low complexity" evidence="1">
    <location>
        <begin position="71"/>
        <end position="90"/>
    </location>
</feature>
<evidence type="ECO:0000313" key="2">
    <source>
        <dbReference type="EMBL" id="KAF7361466.1"/>
    </source>
</evidence>
<gene>
    <name evidence="2" type="ORF">MSAN_01179800</name>
</gene>
<comment type="caution">
    <text evidence="2">The sequence shown here is derived from an EMBL/GenBank/DDBJ whole genome shotgun (WGS) entry which is preliminary data.</text>
</comment>
<name>A0A8H7D798_9AGAR</name>
<protein>
    <submittedName>
        <fullName evidence="2">Uncharacterized protein</fullName>
    </submittedName>
</protein>
<evidence type="ECO:0000313" key="3">
    <source>
        <dbReference type="Proteomes" id="UP000623467"/>
    </source>
</evidence>
<dbReference type="OrthoDB" id="10463872at2759"/>